<comment type="caution">
    <text evidence="1">The sequence shown here is derived from an EMBL/GenBank/DDBJ whole genome shotgun (WGS) entry which is preliminary data.</text>
</comment>
<sequence>MASTVEKIPAGLLGTYYAARHTYGQYRSCAIACRLHNSLPPDSFLSILKFALAKNILRHPNLCHGITDLDPESGEAYFTRLEAINWSSVVEEHACDRGQSPDEELAALMGKAHQTLFTDQERSPAWKLLMLRHEDSKVVDLILVSHHAICDGMSATAFHQSLLGFLLEGAASAKPETNWIVNSEWPVKVPQTVTAPVPVERSIMLSKEQSSIPETSPPPSTFTPWAANPPTLSTFISRAHFLTVPRHQLDSLTEIRTRLGVSLTGYIHSLLVSYLSLHIPSARGFKSGTPYSLRRFTGCAAAEMVNHMSSIDSNWDEELVQEIRRPAKTVAEEEQIIQKISQQFRADLKRETARVLLDGPTMLRDISQIRDLGQFCEESMKKRGYTYELSNLGDIELPTPEQEPSKLRAEKLLFTQCGMVTGPSFGCNVVGVKGGDLVIGITWQEGIIEEDLIVGMARFLKGRFAQASR</sequence>
<accession>A0A3D8RT94</accession>
<dbReference type="EMBL" id="PDLM01000005">
    <property type="protein sequence ID" value="RDW77259.1"/>
    <property type="molecule type" value="Genomic_DNA"/>
</dbReference>
<dbReference type="SUPFAM" id="SSF52777">
    <property type="entry name" value="CoA-dependent acyltransferases"/>
    <property type="match status" value="1"/>
</dbReference>
<dbReference type="InterPro" id="IPR052058">
    <property type="entry name" value="Alcohol_O-acetyltransferase"/>
</dbReference>
<evidence type="ECO:0008006" key="3">
    <source>
        <dbReference type="Google" id="ProtNLM"/>
    </source>
</evidence>
<keyword evidence="2" id="KW-1185">Reference proteome</keyword>
<proteinExistence type="predicted"/>
<dbReference type="InterPro" id="IPR010828">
    <property type="entry name" value="Atf2/Sli1-like"/>
</dbReference>
<dbReference type="OrthoDB" id="2150604at2759"/>
<dbReference type="PANTHER" id="PTHR28037:SF1">
    <property type="entry name" value="ALCOHOL O-ACETYLTRANSFERASE 1-RELATED"/>
    <property type="match status" value="1"/>
</dbReference>
<dbReference type="Gene3D" id="3.30.559.10">
    <property type="entry name" value="Chloramphenicol acetyltransferase-like domain"/>
    <property type="match status" value="1"/>
</dbReference>
<dbReference type="Proteomes" id="UP000256645">
    <property type="component" value="Unassembled WGS sequence"/>
</dbReference>
<evidence type="ECO:0000313" key="1">
    <source>
        <dbReference type="EMBL" id="RDW77259.1"/>
    </source>
</evidence>
<reference evidence="1 2" key="1">
    <citation type="journal article" date="2018" name="IMA Fungus">
        <title>IMA Genome-F 9: Draft genome sequence of Annulohypoxylon stygium, Aspergillus mulundensis, Berkeleyomyces basicola (syn. Thielaviopsis basicola), Ceratocystis smalleyi, two Cercospora beticola strains, Coleophoma cylindrospora, Fusarium fracticaudum, Phialophora cf. hyalina, and Morchella septimelata.</title>
        <authorList>
            <person name="Wingfield B.D."/>
            <person name="Bills G.F."/>
            <person name="Dong Y."/>
            <person name="Huang W."/>
            <person name="Nel W.J."/>
            <person name="Swalarsk-Parry B.S."/>
            <person name="Vaghefi N."/>
            <person name="Wilken P.M."/>
            <person name="An Z."/>
            <person name="de Beer Z.W."/>
            <person name="De Vos L."/>
            <person name="Chen L."/>
            <person name="Duong T.A."/>
            <person name="Gao Y."/>
            <person name="Hammerbacher A."/>
            <person name="Kikkert J.R."/>
            <person name="Li Y."/>
            <person name="Li H."/>
            <person name="Li K."/>
            <person name="Li Q."/>
            <person name="Liu X."/>
            <person name="Ma X."/>
            <person name="Naidoo K."/>
            <person name="Pethybridge S.J."/>
            <person name="Sun J."/>
            <person name="Steenkamp E.T."/>
            <person name="van der Nest M.A."/>
            <person name="van Wyk S."/>
            <person name="Wingfield M.J."/>
            <person name="Xiong C."/>
            <person name="Yue Q."/>
            <person name="Zhang X."/>
        </authorList>
    </citation>
    <scope>NUCLEOTIDE SEQUENCE [LARGE SCALE GENOMIC DNA]</scope>
    <source>
        <strain evidence="1 2">BP6252</strain>
    </source>
</reference>
<dbReference type="AlphaFoldDB" id="A0A3D8RT94"/>
<dbReference type="PANTHER" id="PTHR28037">
    <property type="entry name" value="ALCOHOL O-ACETYLTRANSFERASE 1-RELATED"/>
    <property type="match status" value="1"/>
</dbReference>
<dbReference type="GO" id="GO:0008080">
    <property type="term" value="F:N-acetyltransferase activity"/>
    <property type="evidence" value="ECO:0007669"/>
    <property type="project" value="TreeGrafter"/>
</dbReference>
<name>A0A3D8RT94_9HELO</name>
<evidence type="ECO:0000313" key="2">
    <source>
        <dbReference type="Proteomes" id="UP000256645"/>
    </source>
</evidence>
<dbReference type="STRING" id="1849047.A0A3D8RT94"/>
<dbReference type="Pfam" id="PF07247">
    <property type="entry name" value="AATase"/>
    <property type="match status" value="1"/>
</dbReference>
<dbReference type="InterPro" id="IPR023213">
    <property type="entry name" value="CAT-like_dom_sf"/>
</dbReference>
<gene>
    <name evidence="1" type="ORF">BP6252_05312</name>
</gene>
<protein>
    <recommendedName>
        <fullName evidence="3">Alcohol acetyltransferase</fullName>
    </recommendedName>
</protein>
<organism evidence="1 2">
    <name type="scientific">Coleophoma cylindrospora</name>
    <dbReference type="NCBI Taxonomy" id="1849047"/>
    <lineage>
        <taxon>Eukaryota</taxon>
        <taxon>Fungi</taxon>
        <taxon>Dikarya</taxon>
        <taxon>Ascomycota</taxon>
        <taxon>Pezizomycotina</taxon>
        <taxon>Leotiomycetes</taxon>
        <taxon>Helotiales</taxon>
        <taxon>Dermateaceae</taxon>
        <taxon>Coleophoma</taxon>
    </lineage>
</organism>